<dbReference type="InterPro" id="IPR020846">
    <property type="entry name" value="MFS_dom"/>
</dbReference>
<dbReference type="EMBL" id="JBHRZH010000012">
    <property type="protein sequence ID" value="MFC3762146.1"/>
    <property type="molecule type" value="Genomic_DNA"/>
</dbReference>
<dbReference type="InterPro" id="IPR036259">
    <property type="entry name" value="MFS_trans_sf"/>
</dbReference>
<evidence type="ECO:0000313" key="10">
    <source>
        <dbReference type="EMBL" id="MFC3762146.1"/>
    </source>
</evidence>
<feature type="transmembrane region" description="Helical" evidence="8">
    <location>
        <begin position="232"/>
        <end position="250"/>
    </location>
</feature>
<protein>
    <submittedName>
        <fullName evidence="10">MFS transporter</fullName>
    </submittedName>
</protein>
<proteinExistence type="predicted"/>
<feature type="transmembrane region" description="Helical" evidence="8">
    <location>
        <begin position="360"/>
        <end position="386"/>
    </location>
</feature>
<feature type="compositionally biased region" description="Low complexity" evidence="7">
    <location>
        <begin position="502"/>
        <end position="516"/>
    </location>
</feature>
<dbReference type="RefSeq" id="WP_205120691.1">
    <property type="nucleotide sequence ID" value="NZ_JAFBCM010000001.1"/>
</dbReference>
<gene>
    <name evidence="10" type="ORF">ACFOUW_14995</name>
</gene>
<dbReference type="CDD" id="cd17321">
    <property type="entry name" value="MFS_MMR_MDR_like"/>
    <property type="match status" value="1"/>
</dbReference>
<feature type="domain" description="Major facilitator superfamily (MFS) profile" evidence="9">
    <location>
        <begin position="17"/>
        <end position="500"/>
    </location>
</feature>
<dbReference type="PANTHER" id="PTHR42718">
    <property type="entry name" value="MAJOR FACILITATOR SUPERFAMILY MULTIDRUG TRANSPORTER MFSC"/>
    <property type="match status" value="1"/>
</dbReference>
<dbReference type="PRINTS" id="PR01035">
    <property type="entry name" value="TCRTETA"/>
</dbReference>
<feature type="transmembrane region" description="Helical" evidence="8">
    <location>
        <begin position="54"/>
        <end position="71"/>
    </location>
</feature>
<dbReference type="InterPro" id="IPR001958">
    <property type="entry name" value="Tet-R_TetA/multi-R_MdtG-like"/>
</dbReference>
<evidence type="ECO:0000313" key="11">
    <source>
        <dbReference type="Proteomes" id="UP001595699"/>
    </source>
</evidence>
<keyword evidence="6 8" id="KW-0472">Membrane</keyword>
<reference evidence="11" key="1">
    <citation type="journal article" date="2019" name="Int. J. Syst. Evol. Microbiol.">
        <title>The Global Catalogue of Microorganisms (GCM) 10K type strain sequencing project: providing services to taxonomists for standard genome sequencing and annotation.</title>
        <authorList>
            <consortium name="The Broad Institute Genomics Platform"/>
            <consortium name="The Broad Institute Genome Sequencing Center for Infectious Disease"/>
            <person name="Wu L."/>
            <person name="Ma J."/>
        </authorList>
    </citation>
    <scope>NUCLEOTIDE SEQUENCE [LARGE SCALE GENOMIC DNA]</scope>
    <source>
        <strain evidence="11">CGMCC 4.7241</strain>
    </source>
</reference>
<feature type="transmembrane region" description="Helical" evidence="8">
    <location>
        <begin position="83"/>
        <end position="102"/>
    </location>
</feature>
<feature type="transmembrane region" description="Helical" evidence="8">
    <location>
        <begin position="141"/>
        <end position="163"/>
    </location>
</feature>
<feature type="transmembrane region" description="Helical" evidence="8">
    <location>
        <begin position="15"/>
        <end position="42"/>
    </location>
</feature>
<feature type="transmembrane region" description="Helical" evidence="8">
    <location>
        <begin position="203"/>
        <end position="220"/>
    </location>
</feature>
<evidence type="ECO:0000256" key="2">
    <source>
        <dbReference type="ARBA" id="ARBA00022448"/>
    </source>
</evidence>
<dbReference type="Proteomes" id="UP001595699">
    <property type="component" value="Unassembled WGS sequence"/>
</dbReference>
<dbReference type="PROSITE" id="PS50850">
    <property type="entry name" value="MFS"/>
    <property type="match status" value="1"/>
</dbReference>
<feature type="transmembrane region" description="Helical" evidence="8">
    <location>
        <begin position="270"/>
        <end position="294"/>
    </location>
</feature>
<keyword evidence="3" id="KW-1003">Cell membrane</keyword>
<evidence type="ECO:0000256" key="8">
    <source>
        <dbReference type="SAM" id="Phobius"/>
    </source>
</evidence>
<feature type="transmembrane region" description="Helical" evidence="8">
    <location>
        <begin position="108"/>
        <end position="129"/>
    </location>
</feature>
<dbReference type="Gene3D" id="1.20.1250.20">
    <property type="entry name" value="MFS general substrate transporter like domains"/>
    <property type="match status" value="1"/>
</dbReference>
<feature type="transmembrane region" description="Helical" evidence="8">
    <location>
        <begin position="407"/>
        <end position="424"/>
    </location>
</feature>
<feature type="transmembrane region" description="Helical" evidence="8">
    <location>
        <begin position="476"/>
        <end position="496"/>
    </location>
</feature>
<dbReference type="Pfam" id="PF07690">
    <property type="entry name" value="MFS_1"/>
    <property type="match status" value="1"/>
</dbReference>
<name>A0ABV7Y9Z4_9ACTN</name>
<comment type="subcellular location">
    <subcellularLocation>
        <location evidence="1">Cell membrane</location>
        <topology evidence="1">Multi-pass membrane protein</topology>
    </subcellularLocation>
</comment>
<keyword evidence="4 8" id="KW-0812">Transmembrane</keyword>
<evidence type="ECO:0000256" key="4">
    <source>
        <dbReference type="ARBA" id="ARBA00022692"/>
    </source>
</evidence>
<evidence type="ECO:0000256" key="7">
    <source>
        <dbReference type="SAM" id="MobiDB-lite"/>
    </source>
</evidence>
<evidence type="ECO:0000256" key="5">
    <source>
        <dbReference type="ARBA" id="ARBA00022989"/>
    </source>
</evidence>
<keyword evidence="2" id="KW-0813">Transport</keyword>
<keyword evidence="5 8" id="KW-1133">Transmembrane helix</keyword>
<evidence type="ECO:0000259" key="9">
    <source>
        <dbReference type="PROSITE" id="PS50850"/>
    </source>
</evidence>
<comment type="caution">
    <text evidence="10">The sequence shown here is derived from an EMBL/GenBank/DDBJ whole genome shotgun (WGS) entry which is preliminary data.</text>
</comment>
<sequence>MSASTVPQLATRREWIGLAILALPTLLLSLDISVLYLALPILSSDLHASSNEQLWILDIYSFLLAGFLVTMGTLGDRIGRRKLLLIGGAAFGVASIVAAYSTSAEMLIVSRALLGVAGATLMPSTMALIRNMFHDPKQMGQAIGVWFSCFMGGMLLGPLVGGILLEHFWWGSAFLLGVPFMVLLLIVGPILLPEYRDANAGKLDLTSVALSLLAILPVIFGVKSVTRSGLDLVAGVTIVAGLAFGAAFVLRQRKLEHPLLDLKLFTNRKFSTALSTMWFGGVIMAGVSLVAAMYLQLVLGYDPLTAGLLILPQNVVMLIGYQLAPRLAAKFGNPRLITGGLLICGLGFVVMTFIQPGSSLALLLVGMCVAALGMSFPMALTANIILGSAPPEKAGSAAAVMETSGEFGIAVGIAALGSLAAVVYRGEIADAVPAGLPADAAAAVHEGIATATAYASQLGPEVVRAVNASFTTGMNAVTAVGAAIFIALAVLCAVVLRKSDESSASEPSTTSTTDEAVPVAAGATEH</sequence>
<dbReference type="Gene3D" id="1.20.1720.10">
    <property type="entry name" value="Multidrug resistance protein D"/>
    <property type="match status" value="1"/>
</dbReference>
<evidence type="ECO:0000256" key="6">
    <source>
        <dbReference type="ARBA" id="ARBA00023136"/>
    </source>
</evidence>
<feature type="transmembrane region" description="Helical" evidence="8">
    <location>
        <begin position="306"/>
        <end position="324"/>
    </location>
</feature>
<feature type="transmembrane region" description="Helical" evidence="8">
    <location>
        <begin position="336"/>
        <end position="354"/>
    </location>
</feature>
<dbReference type="SUPFAM" id="SSF103473">
    <property type="entry name" value="MFS general substrate transporter"/>
    <property type="match status" value="1"/>
</dbReference>
<evidence type="ECO:0000256" key="3">
    <source>
        <dbReference type="ARBA" id="ARBA00022475"/>
    </source>
</evidence>
<evidence type="ECO:0000256" key="1">
    <source>
        <dbReference type="ARBA" id="ARBA00004651"/>
    </source>
</evidence>
<feature type="region of interest" description="Disordered" evidence="7">
    <location>
        <begin position="502"/>
        <end position="526"/>
    </location>
</feature>
<dbReference type="PANTHER" id="PTHR42718:SF47">
    <property type="entry name" value="METHYL VIOLOGEN RESISTANCE PROTEIN SMVA"/>
    <property type="match status" value="1"/>
</dbReference>
<feature type="transmembrane region" description="Helical" evidence="8">
    <location>
        <begin position="169"/>
        <end position="191"/>
    </location>
</feature>
<dbReference type="InterPro" id="IPR011701">
    <property type="entry name" value="MFS"/>
</dbReference>
<accession>A0ABV7Y9Z4</accession>
<organism evidence="10 11">
    <name type="scientific">Tenggerimyces flavus</name>
    <dbReference type="NCBI Taxonomy" id="1708749"/>
    <lineage>
        <taxon>Bacteria</taxon>
        <taxon>Bacillati</taxon>
        <taxon>Actinomycetota</taxon>
        <taxon>Actinomycetes</taxon>
        <taxon>Propionibacteriales</taxon>
        <taxon>Nocardioidaceae</taxon>
        <taxon>Tenggerimyces</taxon>
    </lineage>
</organism>
<keyword evidence="11" id="KW-1185">Reference proteome</keyword>